<dbReference type="InterPro" id="IPR029039">
    <property type="entry name" value="Flavoprotein-like_sf"/>
</dbReference>
<dbReference type="AlphaFoldDB" id="A0A9D2WRU5"/>
<comment type="caution">
    <text evidence="4">The sequence shown here is derived from an EMBL/GenBank/DDBJ whole genome shotgun (WGS) entry which is preliminary data.</text>
</comment>
<evidence type="ECO:0000256" key="2">
    <source>
        <dbReference type="ARBA" id="ARBA00022643"/>
    </source>
</evidence>
<accession>A0A9D2WRU5</accession>
<dbReference type="InterPro" id="IPR005025">
    <property type="entry name" value="FMN_Rdtase-like_dom"/>
</dbReference>
<dbReference type="InterPro" id="IPR051796">
    <property type="entry name" value="ISF_SsuE-like"/>
</dbReference>
<dbReference type="Gene3D" id="3.40.50.360">
    <property type="match status" value="1"/>
</dbReference>
<gene>
    <name evidence="4" type="primary">sgcG_1</name>
    <name evidence="4" type="ORF">SPSYN_00939</name>
</gene>
<keyword evidence="1" id="KW-0285">Flavoprotein</keyword>
<name>A0A9D2WRU5_9FIRM</name>
<organism evidence="4 5">
    <name type="scientific">Sporotomaculum syntrophicum</name>
    <dbReference type="NCBI Taxonomy" id="182264"/>
    <lineage>
        <taxon>Bacteria</taxon>
        <taxon>Bacillati</taxon>
        <taxon>Bacillota</taxon>
        <taxon>Clostridia</taxon>
        <taxon>Eubacteriales</taxon>
        <taxon>Desulfallaceae</taxon>
        <taxon>Sporotomaculum</taxon>
    </lineage>
</organism>
<dbReference type="Proteomes" id="UP000798488">
    <property type="component" value="Unassembled WGS sequence"/>
</dbReference>
<dbReference type="EC" id="1.3.99.24" evidence="4"/>
<reference evidence="4" key="1">
    <citation type="submission" date="2016-02" db="EMBL/GenBank/DDBJ databases">
        <title>Draft Genome Sequence of Sporotomaculum syntrophicum Strain FB, a Syntrophic Benzoate Degrader.</title>
        <authorList>
            <person name="Nobu M.K."/>
            <person name="Narihiro T."/>
            <person name="Qiu Y.-L."/>
            <person name="Ohashi A."/>
            <person name="Liu W.-T."/>
            <person name="Yuji S."/>
        </authorList>
    </citation>
    <scope>NUCLEOTIDE SEQUENCE</scope>
    <source>
        <strain evidence="4">FB</strain>
    </source>
</reference>
<dbReference type="GO" id="GO:0016491">
    <property type="term" value="F:oxidoreductase activity"/>
    <property type="evidence" value="ECO:0007669"/>
    <property type="project" value="UniProtKB-KW"/>
</dbReference>
<sequence>MSAKVVAIIGSPRNGRTLGIVKQFEQCLKKLGNIDFEYVFLKDVDLKACRGCGACLEKGEEYCPLKDERTDIFMKMMQADGVIFASPVYSLQVTALLKNLLDRLAYVFHRPCFFHKTFMPIVTQGVYGYEGVLKYLAEVARFWGFKTCPGLGLTVAWEKPLPAEQQKYDLETAKAAQRFFSYLTSNTDSIPSLKEVVIFRSVRAVHSIEAGLARDYRYYKEQGWLEADYFYPTRISWYKQIIGRWVEKQTIKQALKAKRAL</sequence>
<evidence type="ECO:0000313" key="4">
    <source>
        <dbReference type="EMBL" id="KAF1086198.1"/>
    </source>
</evidence>
<protein>
    <submittedName>
        <fullName evidence="4">2-amino-4-deoxychorismate dehydrogenase</fullName>
        <ecNumber evidence="4">1.3.99.24</ecNumber>
    </submittedName>
</protein>
<proteinExistence type="predicted"/>
<keyword evidence="2" id="KW-0288">FMN</keyword>
<dbReference type="SUPFAM" id="SSF52218">
    <property type="entry name" value="Flavoproteins"/>
    <property type="match status" value="1"/>
</dbReference>
<dbReference type="PANTHER" id="PTHR43278">
    <property type="entry name" value="NAD(P)H-DEPENDENT FMN-CONTAINING OXIDOREDUCTASE YWQN-RELATED"/>
    <property type="match status" value="1"/>
</dbReference>
<dbReference type="OrthoDB" id="6398207at2"/>
<evidence type="ECO:0000313" key="5">
    <source>
        <dbReference type="Proteomes" id="UP000798488"/>
    </source>
</evidence>
<evidence type="ECO:0000256" key="1">
    <source>
        <dbReference type="ARBA" id="ARBA00022630"/>
    </source>
</evidence>
<dbReference type="PANTHER" id="PTHR43278:SF2">
    <property type="entry name" value="IRON-SULFUR FLAVOPROTEIN"/>
    <property type="match status" value="1"/>
</dbReference>
<dbReference type="EMBL" id="LSRS01000002">
    <property type="protein sequence ID" value="KAF1086198.1"/>
    <property type="molecule type" value="Genomic_DNA"/>
</dbReference>
<keyword evidence="4" id="KW-0560">Oxidoreductase</keyword>
<keyword evidence="5" id="KW-1185">Reference proteome</keyword>
<feature type="domain" description="NADPH-dependent FMN reductase-like" evidence="3">
    <location>
        <begin position="4"/>
        <end position="150"/>
    </location>
</feature>
<dbReference type="Pfam" id="PF03358">
    <property type="entry name" value="FMN_red"/>
    <property type="match status" value="1"/>
</dbReference>
<dbReference type="RefSeq" id="WP_161821316.1">
    <property type="nucleotide sequence ID" value="NZ_LSRS01000002.1"/>
</dbReference>
<evidence type="ECO:0000259" key="3">
    <source>
        <dbReference type="Pfam" id="PF03358"/>
    </source>
</evidence>